<accession>A0ABN8NDW5</accession>
<dbReference type="Proteomes" id="UP001159405">
    <property type="component" value="Unassembled WGS sequence"/>
</dbReference>
<comment type="caution">
    <text evidence="1">The sequence shown here is derived from an EMBL/GenBank/DDBJ whole genome shotgun (WGS) entry which is preliminary data.</text>
</comment>
<sequence length="366" mass="41624">MADSGVETQTIESIELNVDDNPNEDHVDIDITQVTEETVQITVDSDEELSKDEMVIITEQDLDDMTDSSKERSTELSADVNKVYEEWIYVDVNKSTFEVKENLLLLSSVYGNGLPWGFGAFFIFLRDQVIFSFNLLFVLFLTEVSQGESIRLLFCVAGEQAKPESSSMTRKKDLVGPACQITCCIETNGSLCGKRKPLHTIEDILNVDEENHNSQLTESNALRNTLNTADLTPVELTKDKEGKDRSTIKTEFKYVSLRSQLKKKAESGAVRYNRRIQKCYFGIMSKDKVGVVPVRRTKSVDRCHTMNKNAHGISESSVFFSPIGEWTIIDLNPKIFEKEDAKRTLYLRRKRASYKEVEPENICRIL</sequence>
<evidence type="ECO:0000313" key="2">
    <source>
        <dbReference type="Proteomes" id="UP001159405"/>
    </source>
</evidence>
<protein>
    <submittedName>
        <fullName evidence="1">Uncharacterized protein</fullName>
    </submittedName>
</protein>
<proteinExistence type="predicted"/>
<organism evidence="1 2">
    <name type="scientific">Porites lobata</name>
    <dbReference type="NCBI Taxonomy" id="104759"/>
    <lineage>
        <taxon>Eukaryota</taxon>
        <taxon>Metazoa</taxon>
        <taxon>Cnidaria</taxon>
        <taxon>Anthozoa</taxon>
        <taxon>Hexacorallia</taxon>
        <taxon>Scleractinia</taxon>
        <taxon>Fungiina</taxon>
        <taxon>Poritidae</taxon>
        <taxon>Porites</taxon>
    </lineage>
</organism>
<gene>
    <name evidence="1" type="ORF">PLOB_00011168</name>
</gene>
<dbReference type="EMBL" id="CALNXK010000016">
    <property type="protein sequence ID" value="CAH3104149.1"/>
    <property type="molecule type" value="Genomic_DNA"/>
</dbReference>
<name>A0ABN8NDW5_9CNID</name>
<keyword evidence="2" id="KW-1185">Reference proteome</keyword>
<reference evidence="1 2" key="1">
    <citation type="submission" date="2022-05" db="EMBL/GenBank/DDBJ databases">
        <authorList>
            <consortium name="Genoscope - CEA"/>
            <person name="William W."/>
        </authorList>
    </citation>
    <scope>NUCLEOTIDE SEQUENCE [LARGE SCALE GENOMIC DNA]</scope>
</reference>
<evidence type="ECO:0000313" key="1">
    <source>
        <dbReference type="EMBL" id="CAH3104149.1"/>
    </source>
</evidence>